<sequence length="350" mass="39526">MLTKSQKSAFKVLKYGFGYLYPTPFDWDLELSQAKLSPFELNRTWVPFLFMMSLNQIVAIACFYVPLSHYLVRSRTNYNLLLAAMHFMSGLFMSGVSVVGFFLYSEWSAFDKLLNEIISIKIQILEELGCPQKEFRVDRLLVPAAIGTCIGAILITVCAPFLEIDAFCFVFQDVLPDSKFRKRITILLVYIVRTCLIAGVLESGRTLTTMGISIIVLCTNGLNCLIALLSNRMNFRSTSIYYESLLIIGKILDPGIGMAIQVGTSVLDMVARVSSASKRALERCLSSARLHFAAQGGLGSRKEALYLKLRVESLKIYRPPYGSFMKMDRQFFCNFFYQLADKIFSALLIF</sequence>
<keyword evidence="3" id="KW-1185">Reference proteome</keyword>
<feature type="transmembrane region" description="Helical" evidence="1">
    <location>
        <begin position="141"/>
        <end position="162"/>
    </location>
</feature>
<name>A0ABP1RP69_9HEXA</name>
<dbReference type="EMBL" id="CAXLJM020000092">
    <property type="protein sequence ID" value="CAL8132222.1"/>
    <property type="molecule type" value="Genomic_DNA"/>
</dbReference>
<evidence type="ECO:0000256" key="1">
    <source>
        <dbReference type="SAM" id="Phobius"/>
    </source>
</evidence>
<keyword evidence="1" id="KW-1133">Transmembrane helix</keyword>
<dbReference type="Proteomes" id="UP001642540">
    <property type="component" value="Unassembled WGS sequence"/>
</dbReference>
<feature type="transmembrane region" description="Helical" evidence="1">
    <location>
        <begin position="183"/>
        <end position="201"/>
    </location>
</feature>
<evidence type="ECO:0000313" key="2">
    <source>
        <dbReference type="EMBL" id="CAL8132222.1"/>
    </source>
</evidence>
<reference evidence="2 3" key="1">
    <citation type="submission" date="2024-08" db="EMBL/GenBank/DDBJ databases">
        <authorList>
            <person name="Cucini C."/>
            <person name="Frati F."/>
        </authorList>
    </citation>
    <scope>NUCLEOTIDE SEQUENCE [LARGE SCALE GENOMIC DNA]</scope>
</reference>
<feature type="transmembrane region" description="Helical" evidence="1">
    <location>
        <begin position="45"/>
        <end position="67"/>
    </location>
</feature>
<keyword evidence="1" id="KW-0472">Membrane</keyword>
<feature type="transmembrane region" description="Helical" evidence="1">
    <location>
        <begin position="79"/>
        <end position="104"/>
    </location>
</feature>
<protein>
    <recommendedName>
        <fullName evidence="4">Odorant receptor</fullName>
    </recommendedName>
</protein>
<accession>A0ABP1RP69</accession>
<evidence type="ECO:0000313" key="3">
    <source>
        <dbReference type="Proteomes" id="UP001642540"/>
    </source>
</evidence>
<evidence type="ECO:0008006" key="4">
    <source>
        <dbReference type="Google" id="ProtNLM"/>
    </source>
</evidence>
<feature type="transmembrane region" description="Helical" evidence="1">
    <location>
        <begin position="207"/>
        <end position="229"/>
    </location>
</feature>
<organism evidence="2 3">
    <name type="scientific">Orchesella dallaii</name>
    <dbReference type="NCBI Taxonomy" id="48710"/>
    <lineage>
        <taxon>Eukaryota</taxon>
        <taxon>Metazoa</taxon>
        <taxon>Ecdysozoa</taxon>
        <taxon>Arthropoda</taxon>
        <taxon>Hexapoda</taxon>
        <taxon>Collembola</taxon>
        <taxon>Entomobryomorpha</taxon>
        <taxon>Entomobryoidea</taxon>
        <taxon>Orchesellidae</taxon>
        <taxon>Orchesellinae</taxon>
        <taxon>Orchesella</taxon>
    </lineage>
</organism>
<keyword evidence="1" id="KW-0812">Transmembrane</keyword>
<comment type="caution">
    <text evidence="2">The sequence shown here is derived from an EMBL/GenBank/DDBJ whole genome shotgun (WGS) entry which is preliminary data.</text>
</comment>
<gene>
    <name evidence="2" type="ORF">ODALV1_LOCUS24530</name>
</gene>
<proteinExistence type="predicted"/>